<proteinExistence type="predicted"/>
<reference evidence="3" key="1">
    <citation type="journal article" date="2019" name="Int. J. Syst. Evol. Microbiol.">
        <title>The Global Catalogue of Microorganisms (GCM) 10K type strain sequencing project: providing services to taxonomists for standard genome sequencing and annotation.</title>
        <authorList>
            <consortium name="The Broad Institute Genomics Platform"/>
            <consortium name="The Broad Institute Genome Sequencing Center for Infectious Disease"/>
            <person name="Wu L."/>
            <person name="Ma J."/>
        </authorList>
    </citation>
    <scope>NUCLEOTIDE SEQUENCE [LARGE SCALE GENOMIC DNA]</scope>
    <source>
        <strain evidence="3">CCUG 53270</strain>
    </source>
</reference>
<feature type="transmembrane region" description="Helical" evidence="1">
    <location>
        <begin position="7"/>
        <end position="32"/>
    </location>
</feature>
<keyword evidence="1" id="KW-1133">Transmembrane helix</keyword>
<evidence type="ECO:0000313" key="3">
    <source>
        <dbReference type="Proteomes" id="UP001597180"/>
    </source>
</evidence>
<accession>A0ABW3UTC3</accession>
<organism evidence="2 3">
    <name type="scientific">Paenibacillus vulneris</name>
    <dbReference type="NCBI Taxonomy" id="1133364"/>
    <lineage>
        <taxon>Bacteria</taxon>
        <taxon>Bacillati</taxon>
        <taxon>Bacillota</taxon>
        <taxon>Bacilli</taxon>
        <taxon>Bacillales</taxon>
        <taxon>Paenibacillaceae</taxon>
        <taxon>Paenibacillus</taxon>
    </lineage>
</organism>
<dbReference type="EMBL" id="JBHTLU010000042">
    <property type="protein sequence ID" value="MFD1224183.1"/>
    <property type="molecule type" value="Genomic_DNA"/>
</dbReference>
<dbReference type="PROSITE" id="PS51257">
    <property type="entry name" value="PROKAR_LIPOPROTEIN"/>
    <property type="match status" value="1"/>
</dbReference>
<evidence type="ECO:0000256" key="1">
    <source>
        <dbReference type="SAM" id="Phobius"/>
    </source>
</evidence>
<gene>
    <name evidence="2" type="ORF">ACFQ4B_29155</name>
</gene>
<feature type="transmembrane region" description="Helical" evidence="1">
    <location>
        <begin position="173"/>
        <end position="196"/>
    </location>
</feature>
<keyword evidence="3" id="KW-1185">Reference proteome</keyword>
<name>A0ABW3UTC3_9BACL</name>
<dbReference type="Proteomes" id="UP001597180">
    <property type="component" value="Unassembled WGS sequence"/>
</dbReference>
<feature type="transmembrane region" description="Helical" evidence="1">
    <location>
        <begin position="202"/>
        <end position="221"/>
    </location>
</feature>
<dbReference type="RefSeq" id="WP_079914111.1">
    <property type="nucleotide sequence ID" value="NZ_BAABJG010000036.1"/>
</dbReference>
<feature type="transmembrane region" description="Helical" evidence="1">
    <location>
        <begin position="66"/>
        <end position="91"/>
    </location>
</feature>
<keyword evidence="1" id="KW-0472">Membrane</keyword>
<protein>
    <submittedName>
        <fullName evidence="2">Uncharacterized protein</fullName>
    </submittedName>
</protein>
<comment type="caution">
    <text evidence="2">The sequence shown here is derived from an EMBL/GenBank/DDBJ whole genome shotgun (WGS) entry which is preliminary data.</text>
</comment>
<keyword evidence="1" id="KW-0812">Transmembrane</keyword>
<evidence type="ECO:0000313" key="2">
    <source>
        <dbReference type="EMBL" id="MFD1224183.1"/>
    </source>
</evidence>
<sequence length="253" mass="28750">MQKLASFLLDIVGLFFQGLIFIAAIGCSYGLLIDWTMHKRLMNSFHASSDIMSYCIQQLAEDGPLAAAIVTGLTIAGLIGCYLLGIIISYFGKWLLERGPLDRNRAICFKENTEVLEGVKLKLYAEFHVTLREIRVKMGWAPFYRWASHLASIRGWKTPLLLYKLRCSTYRSLTGIFAVAFCFVMVLQLLNVVLSYSYAINLHWTMFVLLCIAFLAAAYVSKRFYEEDYLRTGNESVMILNSYFASSSEGKEE</sequence>